<dbReference type="AlphaFoldDB" id="A0A0R0ALC8"/>
<evidence type="ECO:0000256" key="4">
    <source>
        <dbReference type="ARBA" id="ARBA00011193"/>
    </source>
</evidence>
<evidence type="ECO:0000256" key="2">
    <source>
        <dbReference type="ARBA" id="ARBA00004902"/>
    </source>
</evidence>
<evidence type="ECO:0000313" key="7">
    <source>
        <dbReference type="EMBL" id="KRG46080.1"/>
    </source>
</evidence>
<dbReference type="UniPathway" id="UPA00053">
    <property type="reaction ID" value="UER00086"/>
</dbReference>
<name>A0A0R0ALC8_9GAMM</name>
<dbReference type="STRING" id="676599.ARC20_06685"/>
<gene>
    <name evidence="7" type="ORF">ARC20_06685</name>
</gene>
<proteinExistence type="inferred from homology"/>
<dbReference type="EMBL" id="LLXU01000058">
    <property type="protein sequence ID" value="KRG46080.1"/>
    <property type="molecule type" value="Genomic_DNA"/>
</dbReference>
<comment type="similarity">
    <text evidence="3">Belongs to the type-II 3-dehydroquinase family.</text>
</comment>
<evidence type="ECO:0000256" key="1">
    <source>
        <dbReference type="ARBA" id="ARBA00001864"/>
    </source>
</evidence>
<sequence length="136" mass="14293">MSVLILQGPSDRPAGDAPLPAPCAGHATQVVHCADIGGLIAGLHAARHLDTELVLLDSGHIHGAEHRAQWSALRAALDGLAAPYIEVHDDPADELQPWLRPNHLPIATIITAGDRGRAYALSSAIAARRLDGAVRH</sequence>
<accession>A0A0R0ALC8</accession>
<evidence type="ECO:0000256" key="6">
    <source>
        <dbReference type="ARBA" id="ARBA00023239"/>
    </source>
</evidence>
<comment type="subunit">
    <text evidence="4">Homododecamer.</text>
</comment>
<dbReference type="GO" id="GO:0003855">
    <property type="term" value="F:3-dehydroquinate dehydratase activity"/>
    <property type="evidence" value="ECO:0007669"/>
    <property type="project" value="UniProtKB-EC"/>
</dbReference>
<keyword evidence="6" id="KW-0456">Lyase</keyword>
<dbReference type="InterPro" id="IPR036441">
    <property type="entry name" value="DHquinase_II_sf"/>
</dbReference>
<protein>
    <recommendedName>
        <fullName evidence="5">3-dehydroquinate dehydratase</fullName>
        <ecNumber evidence="5">4.2.1.10</ecNumber>
    </recommendedName>
</protein>
<comment type="pathway">
    <text evidence="2">Metabolic intermediate biosynthesis; chorismate biosynthesis; chorismate from D-erythrose 4-phosphate and phosphoenolpyruvate: step 3/7.</text>
</comment>
<dbReference type="EC" id="4.2.1.10" evidence="5"/>
<evidence type="ECO:0000256" key="3">
    <source>
        <dbReference type="ARBA" id="ARBA00011037"/>
    </source>
</evidence>
<keyword evidence="8" id="KW-1185">Reference proteome</keyword>
<dbReference type="OrthoDB" id="5985963at2"/>
<reference evidence="7 8" key="1">
    <citation type="submission" date="2015-10" db="EMBL/GenBank/DDBJ databases">
        <title>Genome sequencing and analysis of members of genus Stenotrophomonas.</title>
        <authorList>
            <person name="Patil P.P."/>
            <person name="Midha S."/>
            <person name="Patil P.B."/>
        </authorList>
    </citation>
    <scope>NUCLEOTIDE SEQUENCE [LARGE SCALE GENOMIC DNA]</scope>
    <source>
        <strain evidence="7 8">JCM 16536</strain>
    </source>
</reference>
<dbReference type="Gene3D" id="3.40.50.9100">
    <property type="entry name" value="Dehydroquinase, class II"/>
    <property type="match status" value="1"/>
</dbReference>
<evidence type="ECO:0000256" key="5">
    <source>
        <dbReference type="ARBA" id="ARBA00012060"/>
    </source>
</evidence>
<evidence type="ECO:0000313" key="8">
    <source>
        <dbReference type="Proteomes" id="UP000051802"/>
    </source>
</evidence>
<comment type="catalytic activity">
    <reaction evidence="1">
        <text>3-dehydroquinate = 3-dehydroshikimate + H2O</text>
        <dbReference type="Rhea" id="RHEA:21096"/>
        <dbReference type="ChEBI" id="CHEBI:15377"/>
        <dbReference type="ChEBI" id="CHEBI:16630"/>
        <dbReference type="ChEBI" id="CHEBI:32364"/>
        <dbReference type="EC" id="4.2.1.10"/>
    </reaction>
</comment>
<dbReference type="Proteomes" id="UP000051802">
    <property type="component" value="Unassembled WGS sequence"/>
</dbReference>
<organism evidence="7 8">
    <name type="scientific">Stenotrophomonas panacihumi</name>
    <dbReference type="NCBI Taxonomy" id="676599"/>
    <lineage>
        <taxon>Bacteria</taxon>
        <taxon>Pseudomonadati</taxon>
        <taxon>Pseudomonadota</taxon>
        <taxon>Gammaproteobacteria</taxon>
        <taxon>Lysobacterales</taxon>
        <taxon>Lysobacteraceae</taxon>
        <taxon>Stenotrophomonas</taxon>
    </lineage>
</organism>
<dbReference type="GO" id="GO:0009423">
    <property type="term" value="P:chorismate biosynthetic process"/>
    <property type="evidence" value="ECO:0007669"/>
    <property type="project" value="UniProtKB-UniPathway"/>
</dbReference>
<dbReference type="RefSeq" id="WP_057645591.1">
    <property type="nucleotide sequence ID" value="NZ_LLXU01000058.1"/>
</dbReference>
<comment type="caution">
    <text evidence="7">The sequence shown here is derived from an EMBL/GenBank/DDBJ whole genome shotgun (WGS) entry which is preliminary data.</text>
</comment>